<dbReference type="InterPro" id="IPR000979">
    <property type="entry name" value="Phosphodiesterase_MJ0936/Vps29"/>
</dbReference>
<keyword evidence="3" id="KW-0378">Hydrolase</keyword>
<comment type="similarity">
    <text evidence="1 4">Belongs to the metallophosphoesterase superfamily. YfcE family.</text>
</comment>
<dbReference type="OrthoDB" id="9785951at2"/>
<evidence type="ECO:0000256" key="3">
    <source>
        <dbReference type="ARBA" id="ARBA00022801"/>
    </source>
</evidence>
<dbReference type="InterPro" id="IPR020935">
    <property type="entry name" value="PdiEstase_YfcE_CS"/>
</dbReference>
<evidence type="ECO:0000256" key="1">
    <source>
        <dbReference type="ARBA" id="ARBA00008950"/>
    </source>
</evidence>
<proteinExistence type="inferred from homology"/>
<evidence type="ECO:0000313" key="6">
    <source>
        <dbReference type="EMBL" id="SHG46268.1"/>
    </source>
</evidence>
<accession>A0A1M5K0H6</accession>
<dbReference type="AlphaFoldDB" id="A0A1M5K0H6"/>
<keyword evidence="2 4" id="KW-0479">Metal-binding</keyword>
<dbReference type="Pfam" id="PF12850">
    <property type="entry name" value="Metallophos_2"/>
    <property type="match status" value="1"/>
</dbReference>
<name>A0A1M5K0H6_9BRAD</name>
<comment type="cofactor">
    <cofactor evidence="4">
        <name>a divalent metal cation</name>
        <dbReference type="ChEBI" id="CHEBI:60240"/>
    </cofactor>
</comment>
<evidence type="ECO:0000256" key="2">
    <source>
        <dbReference type="ARBA" id="ARBA00022723"/>
    </source>
</evidence>
<dbReference type="NCBIfam" id="TIGR00040">
    <property type="entry name" value="yfcE"/>
    <property type="match status" value="1"/>
</dbReference>
<feature type="domain" description="Calcineurin-like phosphoesterase" evidence="5">
    <location>
        <begin position="4"/>
        <end position="141"/>
    </location>
</feature>
<reference evidence="6 7" key="1">
    <citation type="submission" date="2016-11" db="EMBL/GenBank/DDBJ databases">
        <authorList>
            <person name="Jaros S."/>
            <person name="Januszkiewicz K."/>
            <person name="Wedrychowicz H."/>
        </authorList>
    </citation>
    <scope>NUCLEOTIDE SEQUENCE [LARGE SCALE GENOMIC DNA]</scope>
    <source>
        <strain evidence="6 7">GAS138</strain>
    </source>
</reference>
<dbReference type="InterPro" id="IPR024654">
    <property type="entry name" value="Calcineurin-like_PHP_lpxH"/>
</dbReference>
<dbReference type="PANTHER" id="PTHR11124">
    <property type="entry name" value="VACUOLAR SORTING PROTEIN VPS29"/>
    <property type="match status" value="1"/>
</dbReference>
<evidence type="ECO:0000313" key="7">
    <source>
        <dbReference type="Proteomes" id="UP000189796"/>
    </source>
</evidence>
<dbReference type="InterPro" id="IPR029052">
    <property type="entry name" value="Metallo-depent_PP-like"/>
</dbReference>
<gene>
    <name evidence="6" type="ORF">SAMN05443248_1638</name>
</gene>
<evidence type="ECO:0000256" key="4">
    <source>
        <dbReference type="RuleBase" id="RU362039"/>
    </source>
</evidence>
<evidence type="ECO:0000259" key="5">
    <source>
        <dbReference type="Pfam" id="PF12850"/>
    </source>
</evidence>
<protein>
    <recommendedName>
        <fullName evidence="4">Phosphoesterase</fullName>
        <ecNumber evidence="4">3.1.4.-</ecNumber>
    </recommendedName>
</protein>
<sequence length="155" mass="16957">MTFRIGIISDTHGLLWPEAERRLAGVDHIIHGGDIGRHDIIAAFRRIAPVTAIKGNVDTDDWANEYSHTELVRLAGRSIFVLHDLQALRVDPIALSIDVVVSGHSHVPKVEMVGGVLYLNPGSAGRRRFRLPITLATLDITPDGLRPTIHDLGQG</sequence>
<dbReference type="EC" id="3.1.4.-" evidence="4"/>
<dbReference type="GO" id="GO:0016787">
    <property type="term" value="F:hydrolase activity"/>
    <property type="evidence" value="ECO:0007669"/>
    <property type="project" value="UniProtKB-UniRule"/>
</dbReference>
<dbReference type="Proteomes" id="UP000189796">
    <property type="component" value="Chromosome I"/>
</dbReference>
<dbReference type="SUPFAM" id="SSF56300">
    <property type="entry name" value="Metallo-dependent phosphatases"/>
    <property type="match status" value="1"/>
</dbReference>
<dbReference type="Gene3D" id="3.60.21.10">
    <property type="match status" value="1"/>
</dbReference>
<organism evidence="6 7">
    <name type="scientific">Bradyrhizobium erythrophlei</name>
    <dbReference type="NCBI Taxonomy" id="1437360"/>
    <lineage>
        <taxon>Bacteria</taxon>
        <taxon>Pseudomonadati</taxon>
        <taxon>Pseudomonadota</taxon>
        <taxon>Alphaproteobacteria</taxon>
        <taxon>Hyphomicrobiales</taxon>
        <taxon>Nitrobacteraceae</taxon>
        <taxon>Bradyrhizobium</taxon>
    </lineage>
</organism>
<dbReference type="GO" id="GO:0046872">
    <property type="term" value="F:metal ion binding"/>
    <property type="evidence" value="ECO:0007669"/>
    <property type="project" value="UniProtKB-KW"/>
</dbReference>
<dbReference type="EMBL" id="LT670817">
    <property type="protein sequence ID" value="SHG46268.1"/>
    <property type="molecule type" value="Genomic_DNA"/>
</dbReference>
<dbReference type="RefSeq" id="WP_079600789.1">
    <property type="nucleotide sequence ID" value="NZ_LT670817.1"/>
</dbReference>
<dbReference type="PROSITE" id="PS01269">
    <property type="entry name" value="UPF0025"/>
    <property type="match status" value="1"/>
</dbReference>